<organism evidence="1 2">
    <name type="scientific">Corynascus novoguineensis</name>
    <dbReference type="NCBI Taxonomy" id="1126955"/>
    <lineage>
        <taxon>Eukaryota</taxon>
        <taxon>Fungi</taxon>
        <taxon>Dikarya</taxon>
        <taxon>Ascomycota</taxon>
        <taxon>Pezizomycotina</taxon>
        <taxon>Sordariomycetes</taxon>
        <taxon>Sordariomycetidae</taxon>
        <taxon>Sordariales</taxon>
        <taxon>Chaetomiaceae</taxon>
        <taxon>Corynascus</taxon>
    </lineage>
</organism>
<evidence type="ECO:0000313" key="1">
    <source>
        <dbReference type="EMBL" id="KAK4243845.1"/>
    </source>
</evidence>
<dbReference type="EMBL" id="MU857776">
    <property type="protein sequence ID" value="KAK4243845.1"/>
    <property type="molecule type" value="Genomic_DNA"/>
</dbReference>
<comment type="caution">
    <text evidence="1">The sequence shown here is derived from an EMBL/GenBank/DDBJ whole genome shotgun (WGS) entry which is preliminary data.</text>
</comment>
<keyword evidence="2" id="KW-1185">Reference proteome</keyword>
<feature type="non-terminal residue" evidence="1">
    <location>
        <position position="1"/>
    </location>
</feature>
<dbReference type="AlphaFoldDB" id="A0AAN7HJ17"/>
<name>A0AAN7HJ17_9PEZI</name>
<protein>
    <recommendedName>
        <fullName evidence="3">HTH CENPB-type domain-containing protein</fullName>
    </recommendedName>
</protein>
<reference evidence="1" key="2">
    <citation type="submission" date="2023-05" db="EMBL/GenBank/DDBJ databases">
        <authorList>
            <consortium name="Lawrence Berkeley National Laboratory"/>
            <person name="Steindorff A."/>
            <person name="Hensen N."/>
            <person name="Bonometti L."/>
            <person name="Westerberg I."/>
            <person name="Brannstrom I.O."/>
            <person name="Guillou S."/>
            <person name="Cros-Aarteil S."/>
            <person name="Calhoun S."/>
            <person name="Haridas S."/>
            <person name="Kuo A."/>
            <person name="Mondo S."/>
            <person name="Pangilinan J."/>
            <person name="Riley R."/>
            <person name="Labutti K."/>
            <person name="Andreopoulos B."/>
            <person name="Lipzen A."/>
            <person name="Chen C."/>
            <person name="Yanf M."/>
            <person name="Daum C."/>
            <person name="Ng V."/>
            <person name="Clum A."/>
            <person name="Ohm R."/>
            <person name="Martin F."/>
            <person name="Silar P."/>
            <person name="Natvig D."/>
            <person name="Lalanne C."/>
            <person name="Gautier V."/>
            <person name="Ament-Velasquez S.L."/>
            <person name="Kruys A."/>
            <person name="Hutchinson M.I."/>
            <person name="Powell A.J."/>
            <person name="Barry K."/>
            <person name="Miller A.N."/>
            <person name="Grigoriev I.V."/>
            <person name="Debuchy R."/>
            <person name="Gladieux P."/>
            <person name="Thoren M.H."/>
            <person name="Johannesson H."/>
        </authorList>
    </citation>
    <scope>NUCLEOTIDE SEQUENCE</scope>
    <source>
        <strain evidence="1">CBS 359.72</strain>
    </source>
</reference>
<gene>
    <name evidence="1" type="ORF">C7999DRAFT_17849</name>
</gene>
<sequence>TILAKGDDYKPLGTRWIDRFLRRNDAVKTKKSALLESSYTKGSIREAYQDFYKRLEFYIYDKNIVPTNIANVDKHSI</sequence>
<proteinExistence type="predicted"/>
<reference evidence="1" key="1">
    <citation type="journal article" date="2023" name="Mol. Phylogenet. Evol.">
        <title>Genome-scale phylogeny and comparative genomics of the fungal order Sordariales.</title>
        <authorList>
            <person name="Hensen N."/>
            <person name="Bonometti L."/>
            <person name="Westerberg I."/>
            <person name="Brannstrom I.O."/>
            <person name="Guillou S."/>
            <person name="Cros-Aarteil S."/>
            <person name="Calhoun S."/>
            <person name="Haridas S."/>
            <person name="Kuo A."/>
            <person name="Mondo S."/>
            <person name="Pangilinan J."/>
            <person name="Riley R."/>
            <person name="LaButti K."/>
            <person name="Andreopoulos B."/>
            <person name="Lipzen A."/>
            <person name="Chen C."/>
            <person name="Yan M."/>
            <person name="Daum C."/>
            <person name="Ng V."/>
            <person name="Clum A."/>
            <person name="Steindorff A."/>
            <person name="Ohm R.A."/>
            <person name="Martin F."/>
            <person name="Silar P."/>
            <person name="Natvig D.O."/>
            <person name="Lalanne C."/>
            <person name="Gautier V."/>
            <person name="Ament-Velasquez S.L."/>
            <person name="Kruys A."/>
            <person name="Hutchinson M.I."/>
            <person name="Powell A.J."/>
            <person name="Barry K."/>
            <person name="Miller A.N."/>
            <person name="Grigoriev I.V."/>
            <person name="Debuchy R."/>
            <person name="Gladieux P."/>
            <person name="Hiltunen Thoren M."/>
            <person name="Johannesson H."/>
        </authorList>
    </citation>
    <scope>NUCLEOTIDE SEQUENCE</scope>
    <source>
        <strain evidence="1">CBS 359.72</strain>
    </source>
</reference>
<evidence type="ECO:0000313" key="2">
    <source>
        <dbReference type="Proteomes" id="UP001303647"/>
    </source>
</evidence>
<accession>A0AAN7HJ17</accession>
<evidence type="ECO:0008006" key="3">
    <source>
        <dbReference type="Google" id="ProtNLM"/>
    </source>
</evidence>
<dbReference type="Proteomes" id="UP001303647">
    <property type="component" value="Unassembled WGS sequence"/>
</dbReference>